<keyword evidence="2" id="KW-0472">Membrane</keyword>
<dbReference type="Pfam" id="PF12146">
    <property type="entry name" value="Hydrolase_4"/>
    <property type="match status" value="1"/>
</dbReference>
<name>U6H2M6_9EIME</name>
<reference evidence="4" key="1">
    <citation type="submission" date="2013-10" db="EMBL/GenBank/DDBJ databases">
        <title>Genomic analysis of the causative agents of coccidiosis in chickens.</title>
        <authorList>
            <person name="Reid A.J."/>
            <person name="Blake D."/>
            <person name="Billington K."/>
            <person name="Browne H."/>
            <person name="Dunn M."/>
            <person name="Hung S."/>
            <person name="Kawahara F."/>
            <person name="Miranda-Saavedra D."/>
            <person name="Mourier T."/>
            <person name="Nagra H."/>
            <person name="Otto T.D."/>
            <person name="Rawlings N."/>
            <person name="Sanchez A."/>
            <person name="Sanders M."/>
            <person name="Subramaniam C."/>
            <person name="Tay Y."/>
            <person name="Dear P."/>
            <person name="Doerig C."/>
            <person name="Gruber A."/>
            <person name="Parkinson J."/>
            <person name="Shirley M."/>
            <person name="Wan K.L."/>
            <person name="Berriman M."/>
            <person name="Tomley F."/>
            <person name="Pain A."/>
        </authorList>
    </citation>
    <scope>NUCLEOTIDE SEQUENCE [LARGE SCALE GENOMIC DNA]</scope>
    <source>
        <strain evidence="4">Houghton</strain>
    </source>
</reference>
<organism evidence="4 5">
    <name type="scientific">Eimeria praecox</name>
    <dbReference type="NCBI Taxonomy" id="51316"/>
    <lineage>
        <taxon>Eukaryota</taxon>
        <taxon>Sar</taxon>
        <taxon>Alveolata</taxon>
        <taxon>Apicomplexa</taxon>
        <taxon>Conoidasida</taxon>
        <taxon>Coccidia</taxon>
        <taxon>Eucoccidiorida</taxon>
        <taxon>Eimeriorina</taxon>
        <taxon>Eimeriidae</taxon>
        <taxon>Eimeria</taxon>
    </lineage>
</organism>
<dbReference type="InterPro" id="IPR029058">
    <property type="entry name" value="AB_hydrolase_fold"/>
</dbReference>
<reference evidence="4" key="2">
    <citation type="submission" date="2013-10" db="EMBL/GenBank/DDBJ databases">
        <authorList>
            <person name="Aslett M."/>
        </authorList>
    </citation>
    <scope>NUCLEOTIDE SEQUENCE [LARGE SCALE GENOMIC DNA]</scope>
    <source>
        <strain evidence="4">Houghton</strain>
    </source>
</reference>
<feature type="region of interest" description="Disordered" evidence="1">
    <location>
        <begin position="407"/>
        <end position="459"/>
    </location>
</feature>
<proteinExistence type="predicted"/>
<sequence>MPRLFGASSKFASALLAVFIGIVIIVGVIWRFQEKLLFLNTFPFGYKTPNLNPRGIRSPAEQGLPFKDVSFTTRDGHKLSAWLLLSENPLKSPTFIFFHGNAGNVGFHLDHAGFICREIGVNVLLLDYRGYGYSEGTPTEEGVYADADAALDFILGSSLVNNKDIFAFGHSLGGAVAIDLASRRGKELKGVVVENTFTSLRDVIHDVVPLSRMFDWLLNVIQRMKLSSEDKVRTMQKPVLFISGRRDSLIPPRRMDQLHRACGSRKKWKLDIPRGEHNTTWAYGMYSYCKGLLEFVETSTSSSTPPLTSNVGTSATKEERGVSTGDSGGRPEGAIRQEAVPCSVVPEASTPRAPERSNDGVQGTQELKTNASWPPSGLKFYTLVLALVVAGLLLRKGINSGVGARHVERGSQAHSSGKLGKPGLELDVSDTDGTPRRSAFSLEDDFRESRSRAPAPTPAEAVVEEAEAAHRIPMASDAQYYVEDVQRHPKMHCTFQKHSRRSNSVVGFSHDATSGASRLANGWSILLQGRV</sequence>
<dbReference type="GO" id="GO:0016020">
    <property type="term" value="C:membrane"/>
    <property type="evidence" value="ECO:0007669"/>
    <property type="project" value="TreeGrafter"/>
</dbReference>
<dbReference type="EMBL" id="HG694211">
    <property type="protein sequence ID" value="CDI85723.1"/>
    <property type="molecule type" value="Genomic_DNA"/>
</dbReference>
<evidence type="ECO:0000313" key="5">
    <source>
        <dbReference type="Proteomes" id="UP000018201"/>
    </source>
</evidence>
<feature type="domain" description="Serine aminopeptidase S33" evidence="3">
    <location>
        <begin position="95"/>
        <end position="230"/>
    </location>
</feature>
<dbReference type="AlphaFoldDB" id="U6H2M6"/>
<dbReference type="VEuPathDB" id="ToxoDB:EPH_0060020"/>
<feature type="compositionally biased region" description="Low complexity" evidence="1">
    <location>
        <begin position="300"/>
        <end position="309"/>
    </location>
</feature>
<evidence type="ECO:0000259" key="3">
    <source>
        <dbReference type="Pfam" id="PF12146"/>
    </source>
</evidence>
<dbReference type="PANTHER" id="PTHR12277:SF81">
    <property type="entry name" value="PROTEIN ABHD13"/>
    <property type="match status" value="1"/>
</dbReference>
<accession>U6H2M6</accession>
<evidence type="ECO:0000313" key="4">
    <source>
        <dbReference type="EMBL" id="CDI85723.1"/>
    </source>
</evidence>
<keyword evidence="2" id="KW-1133">Transmembrane helix</keyword>
<feature type="transmembrane region" description="Helical" evidence="2">
    <location>
        <begin position="12"/>
        <end position="32"/>
    </location>
</feature>
<feature type="region of interest" description="Disordered" evidence="1">
    <location>
        <begin position="300"/>
        <end position="371"/>
    </location>
</feature>
<keyword evidence="5" id="KW-1185">Reference proteome</keyword>
<dbReference type="Proteomes" id="UP000018201">
    <property type="component" value="Unassembled WGS sequence"/>
</dbReference>
<dbReference type="InterPro" id="IPR022742">
    <property type="entry name" value="Hydrolase_4"/>
</dbReference>
<dbReference type="SUPFAM" id="SSF53474">
    <property type="entry name" value="alpha/beta-Hydrolases"/>
    <property type="match status" value="1"/>
</dbReference>
<keyword evidence="2" id="KW-0812">Transmembrane</keyword>
<gene>
    <name evidence="4" type="ORF">EPH_0060020</name>
</gene>
<dbReference type="OrthoDB" id="10249433at2759"/>
<evidence type="ECO:0000256" key="1">
    <source>
        <dbReference type="SAM" id="MobiDB-lite"/>
    </source>
</evidence>
<protein>
    <recommendedName>
        <fullName evidence="3">Serine aminopeptidase S33 domain-containing protein</fullName>
    </recommendedName>
</protein>
<dbReference type="GO" id="GO:0008474">
    <property type="term" value="F:palmitoyl-(protein) hydrolase activity"/>
    <property type="evidence" value="ECO:0007669"/>
    <property type="project" value="TreeGrafter"/>
</dbReference>
<feature type="compositionally biased region" description="Polar residues" evidence="1">
    <location>
        <begin position="359"/>
        <end position="371"/>
    </location>
</feature>
<dbReference type="PANTHER" id="PTHR12277">
    <property type="entry name" value="ALPHA/BETA HYDROLASE DOMAIN-CONTAINING PROTEIN"/>
    <property type="match status" value="1"/>
</dbReference>
<evidence type="ECO:0000256" key="2">
    <source>
        <dbReference type="SAM" id="Phobius"/>
    </source>
</evidence>
<dbReference type="Gene3D" id="3.40.50.1820">
    <property type="entry name" value="alpha/beta hydrolase"/>
    <property type="match status" value="1"/>
</dbReference>